<dbReference type="Proteomes" id="UP001056132">
    <property type="component" value="Chromosome 1"/>
</dbReference>
<evidence type="ECO:0000313" key="2">
    <source>
        <dbReference type="Proteomes" id="UP001056132"/>
    </source>
</evidence>
<dbReference type="EMBL" id="CP097330">
    <property type="protein sequence ID" value="URF03442.1"/>
    <property type="molecule type" value="Genomic_DNA"/>
</dbReference>
<sequence length="417" mass="45004">MLPVARLGDMHLCPIHGTSAITSASADTNVNHFGAARVGDACACGAVLTAGFPSITVGNLPLAYSGSPTTHGGTITSGSFDTAGGFLWGGTASHVVVDFAKMGAVHPGGLVNRSLMAALLADPHLEQRAAMAGALLMRPGNIAASSTPEWIAVAGSQHDRGSGNKMMFIGQAVRELAEFRRHKAASTRTLVLFTPAYSEAMLEAAAKSADVYGAALVRVTSADALIQYLNHGKDRKQSPIERLSLFSHGVPQRIAFGYQLGRDLQMSLDVLSYNRISPLAFSRSAQIDSYACRTGMGNRPDYPIEEGVQFFPQTNESLAQLLANHLRVKVRAYIRRSDYKNTWGTFEERQLGKLCRASDNALPAEEWCKRWVELNEEREKFDGKHDFTYQNIGATYPVVSGDTPIAVPGGLFEFIPK</sequence>
<organism evidence="1 2">
    <name type="scientific">Cupriavidus campinensis</name>
    <dbReference type="NCBI Taxonomy" id="151783"/>
    <lineage>
        <taxon>Bacteria</taxon>
        <taxon>Pseudomonadati</taxon>
        <taxon>Pseudomonadota</taxon>
        <taxon>Betaproteobacteria</taxon>
        <taxon>Burkholderiales</taxon>
        <taxon>Burkholderiaceae</taxon>
        <taxon>Cupriavidus</taxon>
    </lineage>
</organism>
<reference evidence="1" key="2">
    <citation type="submission" date="2022-05" db="EMBL/GenBank/DDBJ databases">
        <authorList>
            <person name="Kunte H.-J."/>
        </authorList>
    </citation>
    <scope>NUCLEOTIDE SEQUENCE</scope>
    <source>
        <strain evidence="1">G5</strain>
    </source>
</reference>
<dbReference type="CDD" id="cd14743">
    <property type="entry name" value="PAAR_CT_1"/>
    <property type="match status" value="1"/>
</dbReference>
<dbReference type="Gene3D" id="2.60.200.60">
    <property type="match status" value="1"/>
</dbReference>
<evidence type="ECO:0000313" key="1">
    <source>
        <dbReference type="EMBL" id="URF03442.1"/>
    </source>
</evidence>
<dbReference type="KEGG" id="ccam:M5D45_13015"/>
<dbReference type="InterPro" id="IPR008727">
    <property type="entry name" value="PAAR_motif"/>
</dbReference>
<dbReference type="Pfam" id="PF05488">
    <property type="entry name" value="PAAR_motif"/>
    <property type="match status" value="1"/>
</dbReference>
<accession>A0AAE9HZZ5</accession>
<proteinExistence type="predicted"/>
<dbReference type="RefSeq" id="WP_250024760.1">
    <property type="nucleotide sequence ID" value="NZ_CP097330.1"/>
</dbReference>
<name>A0AAE9HZZ5_9BURK</name>
<gene>
    <name evidence="1" type="ORF">M5D45_13015</name>
</gene>
<protein>
    <submittedName>
        <fullName evidence="1">PAAR domain-containing protein</fullName>
    </submittedName>
</protein>
<dbReference type="AlphaFoldDB" id="A0AAE9HZZ5"/>
<reference evidence="1" key="1">
    <citation type="journal article" date="2022" name="Microbiol. Resour. Announc.">
        <title>Genome Sequence of Cupriavidus campinensis Strain G5, a Member of a Bacterial Consortium Capable of Polyethylene Degradation.</title>
        <authorList>
            <person name="Schneider B."/>
            <person name="Pfeiffer F."/>
            <person name="Dyall-Smith M."/>
            <person name="Kunte H.J."/>
        </authorList>
    </citation>
    <scope>NUCLEOTIDE SEQUENCE</scope>
    <source>
        <strain evidence="1">G5</strain>
    </source>
</reference>